<evidence type="ECO:0000259" key="5">
    <source>
        <dbReference type="PROSITE" id="PS51462"/>
    </source>
</evidence>
<gene>
    <name evidence="4" type="primary">nudJ</name>
    <name evidence="6" type="ORF">EDC38_0360</name>
</gene>
<accession>A0A3N1NLU8</accession>
<evidence type="ECO:0000256" key="3">
    <source>
        <dbReference type="ARBA" id="ARBA00015552"/>
    </source>
</evidence>
<evidence type="ECO:0000256" key="1">
    <source>
        <dbReference type="ARBA" id="ARBA00007608"/>
    </source>
</evidence>
<dbReference type="OrthoDB" id="8594221at2"/>
<dbReference type="InterPro" id="IPR015797">
    <property type="entry name" value="NUDIX_hydrolase-like_dom_sf"/>
</dbReference>
<dbReference type="Gene3D" id="3.90.79.10">
    <property type="entry name" value="Nucleoside Triphosphate Pyrophosphohydrolase"/>
    <property type="match status" value="1"/>
</dbReference>
<evidence type="ECO:0000313" key="6">
    <source>
        <dbReference type="EMBL" id="ROQ19772.1"/>
    </source>
</evidence>
<dbReference type="Proteomes" id="UP000273643">
    <property type="component" value="Unassembled WGS sequence"/>
</dbReference>
<keyword evidence="4" id="KW-0378">Hydrolase</keyword>
<evidence type="ECO:0000256" key="4">
    <source>
        <dbReference type="RuleBase" id="RU364043"/>
    </source>
</evidence>
<proteinExistence type="inferred from homology"/>
<comment type="cofactor">
    <cofactor evidence="4">
        <name>Mg(2+)</name>
        <dbReference type="ChEBI" id="CHEBI:18420"/>
    </cofactor>
</comment>
<dbReference type="CDD" id="cd03675">
    <property type="entry name" value="NUDIX_Hydrolase"/>
    <property type="match status" value="1"/>
</dbReference>
<name>A0A3N1NLU8_9GAMM</name>
<dbReference type="InterPro" id="IPR033713">
    <property type="entry name" value="NudJ"/>
</dbReference>
<evidence type="ECO:0000256" key="2">
    <source>
        <dbReference type="ARBA" id="ARBA00011245"/>
    </source>
</evidence>
<sequence length="150" mass="17246">MTWAPHVTVATVVERDGRFLFVYEHADERDVYNQPAGHLEPGESLVEAAIRETLEETRWLVKPTALLSISLYNAPANGVTYLRHTFVAEALKEIPEQPLDDGIIEPRWLTRDELLACKAQWRSPMVLDAVDEYLSGKRYPLELLHRQQHN</sequence>
<dbReference type="EC" id="3.6.1.-" evidence="4"/>
<keyword evidence="7" id="KW-1185">Reference proteome</keyword>
<dbReference type="PANTHER" id="PTHR43222:SF11">
    <property type="entry name" value="PHOSPHATASE NUDJ"/>
    <property type="match status" value="1"/>
</dbReference>
<organism evidence="6 7">
    <name type="scientific">Marinimicrobium koreense</name>
    <dbReference type="NCBI Taxonomy" id="306545"/>
    <lineage>
        <taxon>Bacteria</taxon>
        <taxon>Pseudomonadati</taxon>
        <taxon>Pseudomonadota</taxon>
        <taxon>Gammaproteobacteria</taxon>
        <taxon>Cellvibrionales</taxon>
        <taxon>Cellvibrionaceae</taxon>
        <taxon>Marinimicrobium</taxon>
    </lineage>
</organism>
<dbReference type="SUPFAM" id="SSF55811">
    <property type="entry name" value="Nudix"/>
    <property type="match status" value="1"/>
</dbReference>
<protein>
    <recommendedName>
        <fullName evidence="3 4">Phosphatase NudJ</fullName>
        <ecNumber evidence="4">3.6.1.-</ecNumber>
    </recommendedName>
</protein>
<comment type="similarity">
    <text evidence="1 4">Belongs to the Nudix hydrolase family. NudJ subfamily.</text>
</comment>
<reference evidence="6 7" key="1">
    <citation type="submission" date="2018-11" db="EMBL/GenBank/DDBJ databases">
        <title>Genomic Encyclopedia of Type Strains, Phase IV (KMG-IV): sequencing the most valuable type-strain genomes for metagenomic binning, comparative biology and taxonomic classification.</title>
        <authorList>
            <person name="Goeker M."/>
        </authorList>
    </citation>
    <scope>NUCLEOTIDE SEQUENCE [LARGE SCALE GENOMIC DNA]</scope>
    <source>
        <strain evidence="6 7">DSM 16974</strain>
    </source>
</reference>
<dbReference type="PANTHER" id="PTHR43222">
    <property type="entry name" value="NUDIX HYDROLASE 23"/>
    <property type="match status" value="1"/>
</dbReference>
<dbReference type="RefSeq" id="WP_123637074.1">
    <property type="nucleotide sequence ID" value="NZ_JBHYFO010000021.1"/>
</dbReference>
<comment type="subunit">
    <text evidence="2 4">Monomer.</text>
</comment>
<dbReference type="GO" id="GO:0004787">
    <property type="term" value="F:thiamine diphosphate phosphatase activity"/>
    <property type="evidence" value="ECO:0007669"/>
    <property type="project" value="InterPro"/>
</dbReference>
<dbReference type="EMBL" id="RJUK01000001">
    <property type="protein sequence ID" value="ROQ19772.1"/>
    <property type="molecule type" value="Genomic_DNA"/>
</dbReference>
<dbReference type="Pfam" id="PF00293">
    <property type="entry name" value="NUDIX"/>
    <property type="match status" value="1"/>
</dbReference>
<keyword evidence="4" id="KW-0460">Magnesium</keyword>
<feature type="domain" description="Nudix hydrolase" evidence="5">
    <location>
        <begin position="4"/>
        <end position="134"/>
    </location>
</feature>
<comment type="caution">
    <text evidence="6">The sequence shown here is derived from an EMBL/GenBank/DDBJ whole genome shotgun (WGS) entry which is preliminary data.</text>
</comment>
<dbReference type="GO" id="GO:0017111">
    <property type="term" value="F:ribonucleoside triphosphate phosphatase activity"/>
    <property type="evidence" value="ECO:0007669"/>
    <property type="project" value="InterPro"/>
</dbReference>
<dbReference type="PROSITE" id="PS51462">
    <property type="entry name" value="NUDIX"/>
    <property type="match status" value="1"/>
</dbReference>
<dbReference type="AlphaFoldDB" id="A0A3N1NLU8"/>
<evidence type="ECO:0000313" key="7">
    <source>
        <dbReference type="Proteomes" id="UP000273643"/>
    </source>
</evidence>
<dbReference type="InterPro" id="IPR000086">
    <property type="entry name" value="NUDIX_hydrolase_dom"/>
</dbReference>
<dbReference type="GO" id="GO:0017110">
    <property type="term" value="F:nucleoside diphosphate phosphatase activity"/>
    <property type="evidence" value="ECO:0007669"/>
    <property type="project" value="InterPro"/>
</dbReference>